<name>A0A1G5WRF7_9FIRM</name>
<evidence type="ECO:0000313" key="2">
    <source>
        <dbReference type="Proteomes" id="UP000199689"/>
    </source>
</evidence>
<dbReference type="Proteomes" id="UP000199689">
    <property type="component" value="Unassembled WGS sequence"/>
</dbReference>
<evidence type="ECO:0000313" key="1">
    <source>
        <dbReference type="EMBL" id="SDA60739.1"/>
    </source>
</evidence>
<protein>
    <recommendedName>
        <fullName evidence="3">DUF1292 domain-containing protein</fullName>
    </recommendedName>
</protein>
<reference evidence="1 2" key="1">
    <citation type="submission" date="2016-10" db="EMBL/GenBank/DDBJ databases">
        <authorList>
            <person name="de Groot N.N."/>
        </authorList>
    </citation>
    <scope>NUCLEOTIDE SEQUENCE [LARGE SCALE GENOMIC DNA]</scope>
    <source>
        <strain evidence="1 2">DSM 15230</strain>
    </source>
</reference>
<dbReference type="AlphaFoldDB" id="A0A1G5WRF7"/>
<evidence type="ECO:0008006" key="3">
    <source>
        <dbReference type="Google" id="ProtNLM"/>
    </source>
</evidence>
<dbReference type="InterPro" id="IPR009711">
    <property type="entry name" value="UPF0473"/>
</dbReference>
<dbReference type="GeneID" id="87756544"/>
<accession>A0A1G5WRF7</accession>
<proteinExistence type="predicted"/>
<sequence>MAEEKMEAVPVIITGPDGQEREYVEEKVIPFAGEKFAVLVALPDYADQVEDGLDIILTKMVTNENGEVEYIPPTDKEFEAVAEIYEKM</sequence>
<gene>
    <name evidence="1" type="ORF">SAMN02910343_01559</name>
</gene>
<dbReference type="OrthoDB" id="1624575at2"/>
<dbReference type="EMBL" id="FMXA01000029">
    <property type="protein sequence ID" value="SDA60739.1"/>
    <property type="molecule type" value="Genomic_DNA"/>
</dbReference>
<keyword evidence="2" id="KW-1185">Reference proteome</keyword>
<dbReference type="RefSeq" id="WP_091365509.1">
    <property type="nucleotide sequence ID" value="NZ_CALJSX010000012.1"/>
</dbReference>
<organism evidence="1 2">
    <name type="scientific">Allisonella histaminiformans</name>
    <dbReference type="NCBI Taxonomy" id="209880"/>
    <lineage>
        <taxon>Bacteria</taxon>
        <taxon>Bacillati</taxon>
        <taxon>Bacillota</taxon>
        <taxon>Negativicutes</taxon>
        <taxon>Veillonellales</taxon>
        <taxon>Veillonellaceae</taxon>
        <taxon>Allisonella</taxon>
    </lineage>
</organism>
<dbReference type="STRING" id="209880.SAMN02910343_01559"/>
<dbReference type="Pfam" id="PF06949">
    <property type="entry name" value="DUF1292"/>
    <property type="match status" value="1"/>
</dbReference>